<evidence type="ECO:0000313" key="1">
    <source>
        <dbReference type="EMBL" id="GAD51616.1"/>
    </source>
</evidence>
<dbReference type="EMBL" id="BATA01000005">
    <property type="protein sequence ID" value="GAD51616.1"/>
    <property type="molecule type" value="Genomic_DNA"/>
</dbReference>
<dbReference type="AlphaFoldDB" id="U2YD79"/>
<proteinExistence type="predicted"/>
<gene>
    <name evidence="1" type="ORF">MBEHAL_0376</name>
</gene>
<dbReference type="Proteomes" id="UP000016986">
    <property type="component" value="Unassembled WGS sequence"/>
</dbReference>
<name>U2YD79_9EURY</name>
<evidence type="ECO:0000313" key="2">
    <source>
        <dbReference type="Proteomes" id="UP000016986"/>
    </source>
</evidence>
<organism evidence="1 2">
    <name type="scientific">Halarchaeum acidiphilum MH1-52-1</name>
    <dbReference type="NCBI Taxonomy" id="1261545"/>
    <lineage>
        <taxon>Archaea</taxon>
        <taxon>Methanobacteriati</taxon>
        <taxon>Methanobacteriota</taxon>
        <taxon>Stenosarchaea group</taxon>
        <taxon>Halobacteria</taxon>
        <taxon>Halobacteriales</taxon>
        <taxon>Halobacteriaceae</taxon>
    </lineage>
</organism>
<protein>
    <submittedName>
        <fullName evidence="1">Uncharacterized protein</fullName>
    </submittedName>
</protein>
<accession>U2YD79</accession>
<comment type="caution">
    <text evidence="1">The sequence shown here is derived from an EMBL/GenBank/DDBJ whole genome shotgun (WGS) entry which is preliminary data.</text>
</comment>
<sequence>MTSYRSRYGAETARSRGLTRAFDRACDATARSEYPTRTAGFAVHR</sequence>
<reference evidence="1 2" key="1">
    <citation type="submission" date="2013-09" db="EMBL/GenBank/DDBJ databases">
        <title>Whole genome sequencing of Halarchaeum acidiphilum strain MH1-52-1.</title>
        <authorList>
            <person name="Shimane Y."/>
            <person name="Minegishi H."/>
            <person name="Nishi S."/>
            <person name="Echigo A."/>
            <person name="Shuto A."/>
            <person name="Konishi M."/>
            <person name="Ito T."/>
            <person name="Ohkuma M."/>
            <person name="Ohta Y."/>
            <person name="Nagano Y."/>
            <person name="Tsubouchi T."/>
            <person name="Mori K."/>
            <person name="Usui K."/>
            <person name="Kamekura M."/>
            <person name="Usami R."/>
            <person name="Takaki Y."/>
            <person name="Hatada Y."/>
        </authorList>
    </citation>
    <scope>NUCLEOTIDE SEQUENCE [LARGE SCALE GENOMIC DNA]</scope>
    <source>
        <strain evidence="1 2">JCM 16109</strain>
    </source>
</reference>
<keyword evidence="2" id="KW-1185">Reference proteome</keyword>